<keyword evidence="1" id="KW-0812">Transmembrane</keyword>
<feature type="transmembrane region" description="Helical" evidence="1">
    <location>
        <begin position="96"/>
        <end position="119"/>
    </location>
</feature>
<keyword evidence="1" id="KW-1133">Transmembrane helix</keyword>
<reference evidence="2" key="1">
    <citation type="submission" date="2020-06" db="EMBL/GenBank/DDBJ databases">
        <title>WGS assembly of Ceratodon purpureus strain R40.</title>
        <authorList>
            <person name="Carey S.B."/>
            <person name="Jenkins J."/>
            <person name="Shu S."/>
            <person name="Lovell J.T."/>
            <person name="Sreedasyam A."/>
            <person name="Maumus F."/>
            <person name="Tiley G.P."/>
            <person name="Fernandez-Pozo N."/>
            <person name="Barry K."/>
            <person name="Chen C."/>
            <person name="Wang M."/>
            <person name="Lipzen A."/>
            <person name="Daum C."/>
            <person name="Saski C.A."/>
            <person name="Payton A.C."/>
            <person name="Mcbreen J.C."/>
            <person name="Conrad R.E."/>
            <person name="Kollar L.M."/>
            <person name="Olsson S."/>
            <person name="Huttunen S."/>
            <person name="Landis J.B."/>
            <person name="Wickett N.J."/>
            <person name="Johnson M.G."/>
            <person name="Rensing S.A."/>
            <person name="Grimwood J."/>
            <person name="Schmutz J."/>
            <person name="Mcdaniel S.F."/>
        </authorList>
    </citation>
    <scope>NUCLEOTIDE SEQUENCE</scope>
    <source>
        <strain evidence="2">R40</strain>
    </source>
</reference>
<dbReference type="Pfam" id="PF16983">
    <property type="entry name" value="MFS_MOT1"/>
    <property type="match status" value="2"/>
</dbReference>
<dbReference type="PANTHER" id="PTHR31970">
    <property type="match status" value="1"/>
</dbReference>
<feature type="transmembrane region" description="Helical" evidence="1">
    <location>
        <begin position="50"/>
        <end position="70"/>
    </location>
</feature>
<feature type="transmembrane region" description="Helical" evidence="1">
    <location>
        <begin position="347"/>
        <end position="368"/>
    </location>
</feature>
<protein>
    <recommendedName>
        <fullName evidence="4">Molybdate transporter 1</fullName>
    </recommendedName>
</protein>
<feature type="transmembrane region" description="Helical" evidence="1">
    <location>
        <begin position="224"/>
        <end position="242"/>
    </location>
</feature>
<evidence type="ECO:0008006" key="4">
    <source>
        <dbReference type="Google" id="ProtNLM"/>
    </source>
</evidence>
<dbReference type="GO" id="GO:0015098">
    <property type="term" value="F:molybdate ion transmembrane transporter activity"/>
    <property type="evidence" value="ECO:0007669"/>
    <property type="project" value="InterPro"/>
</dbReference>
<dbReference type="PANTHER" id="PTHR31970:SF0">
    <property type="entry name" value="MOLYBDATE TRANSPORTER 1"/>
    <property type="match status" value="1"/>
</dbReference>
<dbReference type="Proteomes" id="UP000822688">
    <property type="component" value="Chromosome 9"/>
</dbReference>
<dbReference type="InterPro" id="IPR031563">
    <property type="entry name" value="MOT1/MOT2"/>
</dbReference>
<dbReference type="EMBL" id="CM026430">
    <property type="protein sequence ID" value="KAG0560812.1"/>
    <property type="molecule type" value="Genomic_DNA"/>
</dbReference>
<feature type="transmembrane region" description="Helical" evidence="1">
    <location>
        <begin position="169"/>
        <end position="192"/>
    </location>
</feature>
<sequence length="474" mass="50432">MAEAHDTLWARLKRNFGHKHVWGELSGSVGDLGTFLPIVLALVLVNKLDLGTTLLFTGAYNVVTGLLFGVPMPVQPMKSIAAVAIAEGDPLTVNQIMAAGLSTALVLAILGITGLMSMVNRLVPLPVVRGVQLSQGIAFGITAVKYILKEQDLTKSKATGDRPWLGMDGLLLALSALCFIVLATGAGGGGGVHECGSESVGLLEEVDEEFTARSERRGREGRSVGLPTAFMVFSVGVILAIARDPSVIWKLQIGPSIPHFLTITKEDWKIGFMRAAIPQIPLSILNSVIAVCKLSNDLFPSKDVSPFKVSVSVGLMNLVGCWWGAMPVCHGAGGLAGQYRFGAKTGAAVVFLGSAKILLSLVLGTSLVQLLAQYPIGLLGVLLFFSGLELAMACRDQTSRTDAFVMITVTVVSLTNSSSALGFGCGIALALLLYIREVDFWARLWRRASRRVQGVRRPPGYDILTQTPELGSYQ</sequence>
<evidence type="ECO:0000313" key="3">
    <source>
        <dbReference type="Proteomes" id="UP000822688"/>
    </source>
</evidence>
<accession>A0A8T0GV68</accession>
<evidence type="ECO:0000313" key="2">
    <source>
        <dbReference type="EMBL" id="KAG0560812.1"/>
    </source>
</evidence>
<evidence type="ECO:0000256" key="1">
    <source>
        <dbReference type="SAM" id="Phobius"/>
    </source>
</evidence>
<feature type="transmembrane region" description="Helical" evidence="1">
    <location>
        <begin position="21"/>
        <end position="44"/>
    </location>
</feature>
<comment type="caution">
    <text evidence="2">The sequence shown here is derived from an EMBL/GenBank/DDBJ whole genome shotgun (WGS) entry which is preliminary data.</text>
</comment>
<feature type="transmembrane region" description="Helical" evidence="1">
    <location>
        <begin position="374"/>
        <end position="392"/>
    </location>
</feature>
<gene>
    <name evidence="2" type="ORF">KC19_9G015600</name>
</gene>
<name>A0A8T0GV68_CERPU</name>
<keyword evidence="1" id="KW-0472">Membrane</keyword>
<feature type="transmembrane region" description="Helical" evidence="1">
    <location>
        <begin position="404"/>
        <end position="435"/>
    </location>
</feature>
<proteinExistence type="predicted"/>
<dbReference type="AlphaFoldDB" id="A0A8T0GV68"/>
<keyword evidence="3" id="KW-1185">Reference proteome</keyword>
<organism evidence="2 3">
    <name type="scientific">Ceratodon purpureus</name>
    <name type="common">Fire moss</name>
    <name type="synonym">Dicranum purpureum</name>
    <dbReference type="NCBI Taxonomy" id="3225"/>
    <lineage>
        <taxon>Eukaryota</taxon>
        <taxon>Viridiplantae</taxon>
        <taxon>Streptophyta</taxon>
        <taxon>Embryophyta</taxon>
        <taxon>Bryophyta</taxon>
        <taxon>Bryophytina</taxon>
        <taxon>Bryopsida</taxon>
        <taxon>Dicranidae</taxon>
        <taxon>Pseudoditrichales</taxon>
        <taxon>Ditrichaceae</taxon>
        <taxon>Ceratodon</taxon>
    </lineage>
</organism>